<feature type="transmembrane region" description="Helical" evidence="1">
    <location>
        <begin position="505"/>
        <end position="529"/>
    </location>
</feature>
<dbReference type="Gene3D" id="2.120.10.30">
    <property type="entry name" value="TolB, C-terminal domain"/>
    <property type="match status" value="2"/>
</dbReference>
<gene>
    <name evidence="2" type="ORF">AMSG_12364</name>
</gene>
<dbReference type="RefSeq" id="XP_013753528.1">
    <property type="nucleotide sequence ID" value="XM_013898074.1"/>
</dbReference>
<proteinExistence type="predicted"/>
<protein>
    <recommendedName>
        <fullName evidence="4">EamA domain-containing protein</fullName>
    </recommendedName>
</protein>
<dbReference type="InterPro" id="IPR011042">
    <property type="entry name" value="6-blade_b-propeller_TolB-like"/>
</dbReference>
<keyword evidence="1" id="KW-0472">Membrane</keyword>
<evidence type="ECO:0008006" key="4">
    <source>
        <dbReference type="Google" id="ProtNLM"/>
    </source>
</evidence>
<dbReference type="PANTHER" id="PTHR46388:SF2">
    <property type="entry name" value="NHL REPEAT-CONTAINING PROTEIN 2"/>
    <property type="match status" value="1"/>
</dbReference>
<dbReference type="PANTHER" id="PTHR46388">
    <property type="entry name" value="NHL REPEAT-CONTAINING PROTEIN 2"/>
    <property type="match status" value="1"/>
</dbReference>
<feature type="transmembrane region" description="Helical" evidence="1">
    <location>
        <begin position="690"/>
        <end position="710"/>
    </location>
</feature>
<feature type="transmembrane region" description="Helical" evidence="1">
    <location>
        <begin position="457"/>
        <end position="484"/>
    </location>
</feature>
<evidence type="ECO:0000256" key="1">
    <source>
        <dbReference type="SAM" id="Phobius"/>
    </source>
</evidence>
<organism evidence="2 3">
    <name type="scientific">Thecamonas trahens ATCC 50062</name>
    <dbReference type="NCBI Taxonomy" id="461836"/>
    <lineage>
        <taxon>Eukaryota</taxon>
        <taxon>Apusozoa</taxon>
        <taxon>Apusomonadida</taxon>
        <taxon>Apusomonadidae</taxon>
        <taxon>Thecamonas</taxon>
    </lineage>
</organism>
<name>A0A0L0DTT5_THETB</name>
<evidence type="ECO:0000313" key="2">
    <source>
        <dbReference type="EMBL" id="KNC54888.1"/>
    </source>
</evidence>
<dbReference type="GeneID" id="25570278"/>
<dbReference type="Proteomes" id="UP000054408">
    <property type="component" value="Unassembled WGS sequence"/>
</dbReference>
<dbReference type="EMBL" id="GL349492">
    <property type="protein sequence ID" value="KNC54888.1"/>
    <property type="molecule type" value="Genomic_DNA"/>
</dbReference>
<dbReference type="SUPFAM" id="SSF63829">
    <property type="entry name" value="Calcium-dependent phosphotriesterase"/>
    <property type="match status" value="1"/>
</dbReference>
<feature type="transmembrane region" description="Helical" evidence="1">
    <location>
        <begin position="535"/>
        <end position="554"/>
    </location>
</feature>
<dbReference type="eggNOG" id="KOG2177">
    <property type="taxonomic scope" value="Eukaryota"/>
</dbReference>
<keyword evidence="1" id="KW-1133">Transmembrane helix</keyword>
<feature type="transmembrane region" description="Helical" evidence="1">
    <location>
        <begin position="661"/>
        <end position="683"/>
    </location>
</feature>
<sequence>MTTAIVAGSSGVPGSTDGVGAAARFSSPAAAAALGSGAGFVYVSEIGASAHRIRKLDPGANWAVSIFCGVGAVGSADGACASASFSSPVHLAVDDTTLYVADRGNHVVRRVDLAAATVSTLAGTAGAAGRIDATGAAARFDSPRALALSSDGATLYVADTSTIRSVAVATGKVINIAGGASVFDPVDALGAAARLQPRSLTLSVDGTSLIFVQACVANSVIRKVTLASGERSAAPALGTAVEPLTTLAAISFCGTVYAPATPVSSMVASVSLCDTGSLVTDSVVADLVVNGTQGLTIGVPMTVTGGAQVGVGATVTVPSSLTIANTLTVVGTLSVSGAGRVTASSIVLGPSSTLSIMLPIDPANVAQSYVTATTSVTLERPLLIIRLPVNGLLDAGTQITILTAGNVIGQFSAARLVGPATRAASGSATGVSVSCDAKSCVVTATAETASRYSLLNFITIVIIVIIVVNDLGLAGGIVASYVGYMSLWENLKATLAARKMSMAKLAGVSGGVAALFALSNAASFAGLALTSPGSAITFVSSSAVFVYGLSWLLLGESATWGKSLAVVLCLGGTAMTAMAEHDSSHAPNPVAGDIICAFAGLLLALGLVFFNMTLRGANISYLTGYVTLMGLMAFVLAPGFLIQQYGQKHPVELPPSGQVWLWTLIAQLLLKALNVFVFVALLVSSPLFVAIANMLCVPTTVLVDYIHGWIEPSAAVHSSPVRLAGIAVVILGFSVLETLRHRDTPPPEADHELDPAAPAVQ</sequence>
<feature type="transmembrane region" description="Helical" evidence="1">
    <location>
        <begin position="622"/>
        <end position="641"/>
    </location>
</feature>
<dbReference type="SUPFAM" id="SSF103481">
    <property type="entry name" value="Multidrug resistance efflux transporter EmrE"/>
    <property type="match status" value="1"/>
</dbReference>
<keyword evidence="3" id="KW-1185">Reference proteome</keyword>
<dbReference type="OrthoDB" id="342730at2759"/>
<feature type="transmembrane region" description="Helical" evidence="1">
    <location>
        <begin position="591"/>
        <end position="610"/>
    </location>
</feature>
<feature type="transmembrane region" description="Helical" evidence="1">
    <location>
        <begin position="722"/>
        <end position="739"/>
    </location>
</feature>
<keyword evidence="1" id="KW-0812">Transmembrane</keyword>
<reference evidence="2 3" key="1">
    <citation type="submission" date="2010-05" db="EMBL/GenBank/DDBJ databases">
        <title>The Genome Sequence of Thecamonas trahens ATCC 50062.</title>
        <authorList>
            <consortium name="The Broad Institute Genome Sequencing Platform"/>
            <person name="Russ C."/>
            <person name="Cuomo C."/>
            <person name="Shea T."/>
            <person name="Young S.K."/>
            <person name="Zeng Q."/>
            <person name="Koehrsen M."/>
            <person name="Haas B."/>
            <person name="Borodovsky M."/>
            <person name="Guigo R."/>
            <person name="Alvarado L."/>
            <person name="Berlin A."/>
            <person name="Bochicchio J."/>
            <person name="Borenstein D."/>
            <person name="Chapman S."/>
            <person name="Chen Z."/>
            <person name="Freedman E."/>
            <person name="Gellesch M."/>
            <person name="Goldberg J."/>
            <person name="Griggs A."/>
            <person name="Gujja S."/>
            <person name="Heilman E."/>
            <person name="Heiman D."/>
            <person name="Hepburn T."/>
            <person name="Howarth C."/>
            <person name="Jen D."/>
            <person name="Larson L."/>
            <person name="Mehta T."/>
            <person name="Park D."/>
            <person name="Pearson M."/>
            <person name="Roberts A."/>
            <person name="Saif S."/>
            <person name="Shenoy N."/>
            <person name="Sisk P."/>
            <person name="Stolte C."/>
            <person name="Sykes S."/>
            <person name="Thomson T."/>
            <person name="Walk T."/>
            <person name="White J."/>
            <person name="Yandava C."/>
            <person name="Burger G."/>
            <person name="Gray M.W."/>
            <person name="Holland P.W.H."/>
            <person name="King N."/>
            <person name="Lang F.B.F."/>
            <person name="Roger A.J."/>
            <person name="Ruiz-Trillo I."/>
            <person name="Lander E."/>
            <person name="Nusbaum C."/>
        </authorList>
    </citation>
    <scope>NUCLEOTIDE SEQUENCE [LARGE SCALE GENOMIC DNA]</scope>
    <source>
        <strain evidence="2 3">ATCC 50062</strain>
    </source>
</reference>
<dbReference type="InterPro" id="IPR037185">
    <property type="entry name" value="EmrE-like"/>
</dbReference>
<accession>A0A0L0DTT5</accession>
<evidence type="ECO:0000313" key="3">
    <source>
        <dbReference type="Proteomes" id="UP000054408"/>
    </source>
</evidence>
<feature type="transmembrane region" description="Helical" evidence="1">
    <location>
        <begin position="561"/>
        <end position="579"/>
    </location>
</feature>
<dbReference type="AlphaFoldDB" id="A0A0L0DTT5"/>